<comment type="caution">
    <text evidence="1">The sequence shown here is derived from an EMBL/GenBank/DDBJ whole genome shotgun (WGS) entry which is preliminary data.</text>
</comment>
<dbReference type="EMBL" id="RJQC01000002">
    <property type="protein sequence ID" value="RNM30440.1"/>
    <property type="molecule type" value="Genomic_DNA"/>
</dbReference>
<keyword evidence="2" id="KW-1185">Reference proteome</keyword>
<proteinExistence type="predicted"/>
<dbReference type="Proteomes" id="UP000276568">
    <property type="component" value="Unassembled WGS sequence"/>
</dbReference>
<organism evidence="1 2">
    <name type="scientific">Absicoccus porci</name>
    <dbReference type="NCBI Taxonomy" id="2486576"/>
    <lineage>
        <taxon>Bacteria</taxon>
        <taxon>Bacillati</taxon>
        <taxon>Bacillota</taxon>
        <taxon>Erysipelotrichia</taxon>
        <taxon>Erysipelotrichales</taxon>
        <taxon>Erysipelotrichaceae</taxon>
        <taxon>Absicoccus</taxon>
    </lineage>
</organism>
<protein>
    <recommendedName>
        <fullName evidence="3">YokE-like PH domain-containing protein</fullName>
    </recommendedName>
</protein>
<evidence type="ECO:0000313" key="1">
    <source>
        <dbReference type="EMBL" id="RNM30440.1"/>
    </source>
</evidence>
<evidence type="ECO:0008006" key="3">
    <source>
        <dbReference type="Google" id="ProtNLM"/>
    </source>
</evidence>
<dbReference type="AlphaFoldDB" id="A0A3N0I1T0"/>
<gene>
    <name evidence="1" type="ORF">EDX97_06525</name>
</gene>
<sequence length="141" mass="16210">MALTLSEDAKNELLDEIDQNYITKVWATIVLCTPKMLAYAIDPKPKRIQWMNTYAYIGLTNTHFNIVTLSSLNVTVPTGRFSIPFQDIEQLDILKKAFKYVVTFKLQGELVRINFSLTAIGINVKDQLRNVQMLIEKLEEK</sequence>
<name>A0A3N0I1T0_9FIRM</name>
<reference evidence="1 2" key="1">
    <citation type="submission" date="2018-11" db="EMBL/GenBank/DDBJ databases">
        <title>Clostridium sp. nov., a member of the family Erysipelotrichaceae isolated from pig faeces.</title>
        <authorList>
            <person name="Chang Y.-H."/>
        </authorList>
    </citation>
    <scope>NUCLEOTIDE SEQUENCE [LARGE SCALE GENOMIC DNA]</scope>
    <source>
        <strain evidence="1 2">YH-panp20</strain>
    </source>
</reference>
<evidence type="ECO:0000313" key="2">
    <source>
        <dbReference type="Proteomes" id="UP000276568"/>
    </source>
</evidence>
<accession>A0A3N0I1T0</accession>
<dbReference type="RefSeq" id="WP_128520350.1">
    <property type="nucleotide sequence ID" value="NZ_JALFCT010000042.1"/>
</dbReference>